<dbReference type="Gene3D" id="4.10.60.10">
    <property type="entry name" value="Zinc finger, CCHC-type"/>
    <property type="match status" value="1"/>
</dbReference>
<feature type="region of interest" description="Disordered" evidence="2">
    <location>
        <begin position="1"/>
        <end position="71"/>
    </location>
</feature>
<dbReference type="EMBL" id="JAUUTY010000007">
    <property type="protein sequence ID" value="KAK1605412.1"/>
    <property type="molecule type" value="Genomic_DNA"/>
</dbReference>
<proteinExistence type="predicted"/>
<organism evidence="4 5">
    <name type="scientific">Lolium multiflorum</name>
    <name type="common">Italian ryegrass</name>
    <name type="synonym">Lolium perenne subsp. multiflorum</name>
    <dbReference type="NCBI Taxonomy" id="4521"/>
    <lineage>
        <taxon>Eukaryota</taxon>
        <taxon>Viridiplantae</taxon>
        <taxon>Streptophyta</taxon>
        <taxon>Embryophyta</taxon>
        <taxon>Tracheophyta</taxon>
        <taxon>Spermatophyta</taxon>
        <taxon>Magnoliopsida</taxon>
        <taxon>Liliopsida</taxon>
        <taxon>Poales</taxon>
        <taxon>Poaceae</taxon>
        <taxon>BOP clade</taxon>
        <taxon>Pooideae</taxon>
        <taxon>Poodae</taxon>
        <taxon>Poeae</taxon>
        <taxon>Poeae Chloroplast Group 2 (Poeae type)</taxon>
        <taxon>Loliodinae</taxon>
        <taxon>Loliinae</taxon>
        <taxon>Lolium</taxon>
    </lineage>
</organism>
<evidence type="ECO:0000256" key="1">
    <source>
        <dbReference type="PROSITE-ProRule" id="PRU00047"/>
    </source>
</evidence>
<sequence length="802" mass="85696">MESTASRPPGFPNCCQREPSTESVSSASPRRQDHVSGLGLSSASSGGSVVAPGRAAPAQGPEMPRGRVQDRLAWEVVPPSKKTLWKRRVEAQDTEVPSGRPAAGPAGWEAAAPVMEGLCFRCYEPGHRKKDCTNVEVCVRCWQSGHPAKDCKRPRSPSSSEELRRLALSKLARHRSLVHEVPRTPWGHTTWDASPPPPPASPTPVTPEPSSPPSPRRHHSWHRVFPPWRPGRRSEWSRLCPATAGASNSQAEPVPAPLCVVRRTAAVCDLEQRLQFASVVSVGGRRPAVSCAQVVAAMAWRGVPAGSVSVHCFAPEDFIAVFESEELRRHVASMPAILVAGAPLLFRPWNRQAQATQVDMSSKVSLVLEGIPPHAWDVGVVEDLLGRSCAIEEIAPETKSRAVLSLFRLSARTSEVGSIPVARTLAVPEPVAMTERRSEDPSPTIKTLQYKVLIHLVHIEEDEGAWDPGLVRRPPGDGQGPAEGDSDDGSGGGGGGGTGGPRRVSRSLPWKRGVPDQRYGPGGGFGQKAVHAVSRPGPGTAGLPRMGTPPPLRIQNQKSGKVWREKKRQGVEDVVVQLASAAPCPLTQSLEASPLGPANQGATAVPDSDCLDLASLEKETGADKEKEPVVWLDAHDALPLRADPDVVEHAHARFGEQCDLSPSENTLDEDFTSPVHTSAHDFDKPASPGPLGGYFAVEISGSSEAKESAVPHLSGHRPQTDEAPESPMLEGSPYSSQAGAYPRTTSHVEPFREDAISPHKEPLPRIVSVHAEVPPGGSEVQEVIPRMTDCFGLPCASTDSHS</sequence>
<accession>A0AAD8QPT7</accession>
<dbReference type="GO" id="GO:0003676">
    <property type="term" value="F:nucleic acid binding"/>
    <property type="evidence" value="ECO:0007669"/>
    <property type="project" value="InterPro"/>
</dbReference>
<feature type="domain" description="CCHC-type" evidence="3">
    <location>
        <begin position="138"/>
        <end position="153"/>
    </location>
</feature>
<dbReference type="InterPro" id="IPR053253">
    <property type="entry name" value="Sex_diff_modulator"/>
</dbReference>
<protein>
    <recommendedName>
        <fullName evidence="3">CCHC-type domain-containing protein</fullName>
    </recommendedName>
</protein>
<keyword evidence="1" id="KW-0479">Metal-binding</keyword>
<dbReference type="Proteomes" id="UP001231189">
    <property type="component" value="Unassembled WGS sequence"/>
</dbReference>
<dbReference type="AlphaFoldDB" id="A0AAD8QPT7"/>
<feature type="compositionally biased region" description="Pro residues" evidence="2">
    <location>
        <begin position="194"/>
        <end position="214"/>
    </location>
</feature>
<dbReference type="PANTHER" id="PTHR33087:SF52">
    <property type="entry name" value="CCHC-TYPE DOMAIN-CONTAINING PROTEIN"/>
    <property type="match status" value="1"/>
</dbReference>
<dbReference type="PROSITE" id="PS50158">
    <property type="entry name" value="ZF_CCHC"/>
    <property type="match status" value="2"/>
</dbReference>
<dbReference type="GO" id="GO:0008270">
    <property type="term" value="F:zinc ion binding"/>
    <property type="evidence" value="ECO:0007669"/>
    <property type="project" value="UniProtKB-KW"/>
</dbReference>
<feature type="compositionally biased region" description="Gly residues" evidence="2">
    <location>
        <begin position="489"/>
        <end position="500"/>
    </location>
</feature>
<comment type="caution">
    <text evidence="4">The sequence shown here is derived from an EMBL/GenBank/DDBJ whole genome shotgun (WGS) entry which is preliminary data.</text>
</comment>
<dbReference type="SUPFAM" id="SSF57756">
    <property type="entry name" value="Retrovirus zinc finger-like domains"/>
    <property type="match status" value="1"/>
</dbReference>
<dbReference type="PANTHER" id="PTHR33087">
    <property type="entry name" value="OS07G0539200 PROTEIN"/>
    <property type="match status" value="1"/>
</dbReference>
<evidence type="ECO:0000256" key="2">
    <source>
        <dbReference type="SAM" id="MobiDB-lite"/>
    </source>
</evidence>
<dbReference type="SMART" id="SM00343">
    <property type="entry name" value="ZnF_C2HC"/>
    <property type="match status" value="2"/>
</dbReference>
<name>A0AAD8QPT7_LOLMU</name>
<feature type="region of interest" description="Disordered" evidence="2">
    <location>
        <begin position="183"/>
        <end position="224"/>
    </location>
</feature>
<keyword evidence="5" id="KW-1185">Reference proteome</keyword>
<evidence type="ECO:0000313" key="5">
    <source>
        <dbReference type="Proteomes" id="UP001231189"/>
    </source>
</evidence>
<dbReference type="InterPro" id="IPR001878">
    <property type="entry name" value="Znf_CCHC"/>
</dbReference>
<keyword evidence="1" id="KW-0862">Zinc</keyword>
<evidence type="ECO:0000259" key="3">
    <source>
        <dbReference type="PROSITE" id="PS50158"/>
    </source>
</evidence>
<evidence type="ECO:0000313" key="4">
    <source>
        <dbReference type="EMBL" id="KAK1605412.1"/>
    </source>
</evidence>
<reference evidence="4" key="1">
    <citation type="submission" date="2023-07" db="EMBL/GenBank/DDBJ databases">
        <title>A chromosome-level genome assembly of Lolium multiflorum.</title>
        <authorList>
            <person name="Chen Y."/>
            <person name="Copetti D."/>
            <person name="Kolliker R."/>
            <person name="Studer B."/>
        </authorList>
    </citation>
    <scope>NUCLEOTIDE SEQUENCE</scope>
    <source>
        <strain evidence="4">02402/16</strain>
        <tissue evidence="4">Leaf</tissue>
    </source>
</reference>
<feature type="region of interest" description="Disordered" evidence="2">
    <location>
        <begin position="465"/>
        <end position="560"/>
    </location>
</feature>
<feature type="domain" description="CCHC-type" evidence="3">
    <location>
        <begin position="119"/>
        <end position="134"/>
    </location>
</feature>
<keyword evidence="1" id="KW-0863">Zinc-finger</keyword>
<feature type="compositionally biased region" description="Low complexity" evidence="2">
    <location>
        <begin position="36"/>
        <end position="58"/>
    </location>
</feature>
<dbReference type="InterPro" id="IPR036875">
    <property type="entry name" value="Znf_CCHC_sf"/>
</dbReference>
<gene>
    <name evidence="4" type="ORF">QYE76_029085</name>
</gene>
<feature type="compositionally biased region" description="Polar residues" evidence="2">
    <location>
        <begin position="733"/>
        <end position="742"/>
    </location>
</feature>
<feature type="region of interest" description="Disordered" evidence="2">
    <location>
        <begin position="703"/>
        <end position="742"/>
    </location>
</feature>